<dbReference type="GO" id="GO:0036064">
    <property type="term" value="C:ciliary basal body"/>
    <property type="evidence" value="ECO:0007669"/>
    <property type="project" value="TreeGrafter"/>
</dbReference>
<feature type="non-terminal residue" evidence="9">
    <location>
        <position position="1"/>
    </location>
</feature>
<proteinExistence type="inferred from homology"/>
<organism evidence="9">
    <name type="scientific">Nothobranchius korthausae</name>
    <dbReference type="NCBI Taxonomy" id="1143690"/>
    <lineage>
        <taxon>Eukaryota</taxon>
        <taxon>Metazoa</taxon>
        <taxon>Chordata</taxon>
        <taxon>Craniata</taxon>
        <taxon>Vertebrata</taxon>
        <taxon>Euteleostomi</taxon>
        <taxon>Actinopterygii</taxon>
        <taxon>Neopterygii</taxon>
        <taxon>Teleostei</taxon>
        <taxon>Neoteleostei</taxon>
        <taxon>Acanthomorphata</taxon>
        <taxon>Ovalentaria</taxon>
        <taxon>Atherinomorphae</taxon>
        <taxon>Cyprinodontiformes</taxon>
        <taxon>Nothobranchiidae</taxon>
        <taxon>Nothobranchius</taxon>
    </lineage>
</organism>
<gene>
    <name evidence="9" type="primary">CCDC113</name>
</gene>
<evidence type="ECO:0000313" key="9">
    <source>
        <dbReference type="EMBL" id="SBQ60091.1"/>
    </source>
</evidence>
<comment type="similarity">
    <text evidence="5">Belongs to the CFAP263 family.</text>
</comment>
<dbReference type="GO" id="GO:0005930">
    <property type="term" value="C:axoneme"/>
    <property type="evidence" value="ECO:0007669"/>
    <property type="project" value="TreeGrafter"/>
</dbReference>
<keyword evidence="4" id="KW-0966">Cell projection</keyword>
<accession>A0A1A8FMV8</accession>
<dbReference type="PANTHER" id="PTHR15654">
    <property type="entry name" value="COILED-COIL DOMAIN-CONTAINING PROTEIN 113-RELATED"/>
    <property type="match status" value="1"/>
</dbReference>
<dbReference type="InterPro" id="IPR025254">
    <property type="entry name" value="CCDC113/CCDC96_CC"/>
</dbReference>
<evidence type="ECO:0000256" key="5">
    <source>
        <dbReference type="ARBA" id="ARBA00044506"/>
    </source>
</evidence>
<dbReference type="AlphaFoldDB" id="A0A1A8FMV8"/>
<evidence type="ECO:0000256" key="6">
    <source>
        <dbReference type="ARBA" id="ARBA00044798"/>
    </source>
</evidence>
<dbReference type="PANTHER" id="PTHR15654:SF2">
    <property type="entry name" value="COILED-COIL DOMAIN-CONTAINING PROTEIN 113"/>
    <property type="match status" value="1"/>
</dbReference>
<sequence>ATTASTTMEDKMKENTKKVAEEHTTLLVKHQKDLRDPIVALLAENHVFECFIKRLDPKEFQGDGGEGQQAAGHSQLDCVNVDRRQKPRCISSDCDQLLTLEQKIFLIQREVTDTQKDHEELKQKYEKIQDNYKAAVKEAELRLAEIRKSKKEFEHRLMKSMKDGLLETKEPEKVLQYTEDRSKIVQLERFNLKNQALKVQEKTLLQKLLQKNEMEKAEYQVYFLEYDEPRFDRSLDEHRCNYSKVQHVLSVHKEKLQSVMLESAELSNEISKRKLMLAKIEQEIRHAEKERLKVEDKNRLLREQLAHHQAPGITEYVCAKDKHKKLQRSIHKWETKVGIAEMALKTHRRKWSQQRVISSPESRIKFGITSSGDCQSPVKLPHIAETNTYKSRIRAGF</sequence>
<evidence type="ECO:0000256" key="1">
    <source>
        <dbReference type="ARBA" id="ARBA00004138"/>
    </source>
</evidence>
<feature type="coiled-coil region" evidence="7">
    <location>
        <begin position="111"/>
        <end position="156"/>
    </location>
</feature>
<dbReference type="InterPro" id="IPR051885">
    <property type="entry name" value="CC_CF"/>
</dbReference>
<dbReference type="GO" id="GO:0060271">
    <property type="term" value="P:cilium assembly"/>
    <property type="evidence" value="ECO:0007669"/>
    <property type="project" value="TreeGrafter"/>
</dbReference>
<reference evidence="9" key="1">
    <citation type="submission" date="2016-05" db="EMBL/GenBank/DDBJ databases">
        <authorList>
            <person name="Lavstsen T."/>
            <person name="Jespersen J.S."/>
        </authorList>
    </citation>
    <scope>NUCLEOTIDE SEQUENCE</scope>
    <source>
        <tissue evidence="9">Brain</tissue>
    </source>
</reference>
<name>A0A1A8FMV8_9TELE</name>
<feature type="domain" description="CCDC113/CCDC96 coiled-coil" evidence="8">
    <location>
        <begin position="235"/>
        <end position="345"/>
    </location>
</feature>
<evidence type="ECO:0000256" key="4">
    <source>
        <dbReference type="ARBA" id="ARBA00023273"/>
    </source>
</evidence>
<reference evidence="9" key="2">
    <citation type="submission" date="2016-06" db="EMBL/GenBank/DDBJ databases">
        <title>The genome of a short-lived fish provides insights into sex chromosome evolution and the genetic control of aging.</title>
        <authorList>
            <person name="Reichwald K."/>
            <person name="Felder M."/>
            <person name="Petzold A."/>
            <person name="Koch P."/>
            <person name="Groth M."/>
            <person name="Platzer M."/>
        </authorList>
    </citation>
    <scope>NUCLEOTIDE SEQUENCE</scope>
    <source>
        <tissue evidence="9">Brain</tissue>
    </source>
</reference>
<dbReference type="Pfam" id="PF13870">
    <property type="entry name" value="CCDC113_CCDC96_CC"/>
    <property type="match status" value="1"/>
</dbReference>
<feature type="coiled-coil region" evidence="7">
    <location>
        <begin position="270"/>
        <end position="304"/>
    </location>
</feature>
<dbReference type="EMBL" id="HAEB01013564">
    <property type="protein sequence ID" value="SBQ60091.1"/>
    <property type="molecule type" value="Transcribed_RNA"/>
</dbReference>
<keyword evidence="2" id="KW-0970">Cilium biogenesis/degradation</keyword>
<protein>
    <recommendedName>
        <fullName evidence="6">Cilia- and flagella-associated protein 263</fullName>
    </recommendedName>
</protein>
<keyword evidence="3 7" id="KW-0175">Coiled coil</keyword>
<evidence type="ECO:0000256" key="2">
    <source>
        <dbReference type="ARBA" id="ARBA00022794"/>
    </source>
</evidence>
<evidence type="ECO:0000256" key="7">
    <source>
        <dbReference type="SAM" id="Coils"/>
    </source>
</evidence>
<evidence type="ECO:0000259" key="8">
    <source>
        <dbReference type="Pfam" id="PF13870"/>
    </source>
</evidence>
<evidence type="ECO:0000256" key="3">
    <source>
        <dbReference type="ARBA" id="ARBA00023054"/>
    </source>
</evidence>
<comment type="subcellular location">
    <subcellularLocation>
        <location evidence="1">Cell projection</location>
        <location evidence="1">Cilium</location>
    </subcellularLocation>
</comment>